<dbReference type="PRINTS" id="PR00463">
    <property type="entry name" value="EP450I"/>
</dbReference>
<feature type="binding site" evidence="3">
    <location>
        <begin position="620"/>
        <end position="623"/>
    </location>
    <ligand>
        <name>substrate</name>
    </ligand>
</feature>
<dbReference type="InterPro" id="IPR002401">
    <property type="entry name" value="Cyt_P450_E_grp-I"/>
</dbReference>
<dbReference type="InParanoid" id="V5FSW2"/>
<dbReference type="GO" id="GO:0004497">
    <property type="term" value="F:monooxygenase activity"/>
    <property type="evidence" value="ECO:0007669"/>
    <property type="project" value="InterPro"/>
</dbReference>
<dbReference type="Proteomes" id="UP000018001">
    <property type="component" value="Unassembled WGS sequence"/>
</dbReference>
<dbReference type="SMART" id="SM00855">
    <property type="entry name" value="PGAM"/>
    <property type="match status" value="1"/>
</dbReference>
<feature type="binding site" evidence="3">
    <location>
        <begin position="545"/>
        <end position="546"/>
    </location>
    <ligand>
        <name>substrate</name>
    </ligand>
</feature>
<dbReference type="InterPro" id="IPR050121">
    <property type="entry name" value="Cytochrome_P450_monoxygenase"/>
</dbReference>
<dbReference type="eggNOG" id="KOG0156">
    <property type="taxonomic scope" value="Eukaryota"/>
</dbReference>
<dbReference type="InterPro" id="IPR001128">
    <property type="entry name" value="Cyt_P450"/>
</dbReference>
<dbReference type="InterPro" id="IPR036396">
    <property type="entry name" value="Cyt_P450_sf"/>
</dbReference>
<dbReference type="InterPro" id="IPR013078">
    <property type="entry name" value="His_Pase_superF_clade-1"/>
</dbReference>
<dbReference type="PANTHER" id="PTHR24305:SF166">
    <property type="entry name" value="CYTOCHROME P450 12A4, MITOCHONDRIAL-RELATED"/>
    <property type="match status" value="1"/>
</dbReference>
<dbReference type="GO" id="GO:0016705">
    <property type="term" value="F:oxidoreductase activity, acting on paired donors, with incorporation or reduction of molecular oxygen"/>
    <property type="evidence" value="ECO:0007669"/>
    <property type="project" value="InterPro"/>
</dbReference>
<proteinExistence type="inferred from homology"/>
<dbReference type="PANTHER" id="PTHR24305">
    <property type="entry name" value="CYTOCHROME P450"/>
    <property type="match status" value="1"/>
</dbReference>
<dbReference type="GO" id="GO:0005506">
    <property type="term" value="F:iron ion binding"/>
    <property type="evidence" value="ECO:0007669"/>
    <property type="project" value="InterPro"/>
</dbReference>
<name>V5FSW2_BYSSN</name>
<dbReference type="CDD" id="cd07067">
    <property type="entry name" value="HP_PGM_like"/>
    <property type="match status" value="1"/>
</dbReference>
<dbReference type="EMBL" id="BAUL01000038">
    <property type="protein sequence ID" value="GAD92776.1"/>
    <property type="molecule type" value="Genomic_DNA"/>
</dbReference>
<feature type="active site" description="Proton donor/acceptor" evidence="2">
    <location>
        <position position="620"/>
    </location>
</feature>
<gene>
    <name evidence="4" type="ORF">PVAR5_1372</name>
</gene>
<feature type="active site" description="Tele-phosphohistidine intermediate" evidence="2">
    <location>
        <position position="533"/>
    </location>
</feature>
<evidence type="ECO:0000313" key="5">
    <source>
        <dbReference type="Proteomes" id="UP000018001"/>
    </source>
</evidence>
<dbReference type="GO" id="GO:0020037">
    <property type="term" value="F:heme binding"/>
    <property type="evidence" value="ECO:0007669"/>
    <property type="project" value="InterPro"/>
</dbReference>
<reference evidence="5" key="1">
    <citation type="journal article" date="2014" name="Genome Announc.">
        <title>Draft genome sequence of the formaldehyde-resistant fungus Byssochlamys spectabilis No. 5 (anamorph Paecilomyces variotii No. 5) (NBRC109023).</title>
        <authorList>
            <person name="Oka T."/>
            <person name="Ekino K."/>
            <person name="Fukuda K."/>
            <person name="Nomura Y."/>
        </authorList>
    </citation>
    <scope>NUCLEOTIDE SEQUENCE [LARGE SCALE GENOMIC DNA]</scope>
    <source>
        <strain evidence="5">No. 5 / NBRC 109023</strain>
    </source>
</reference>
<dbReference type="InterPro" id="IPR029033">
    <property type="entry name" value="His_PPase_superfam"/>
</dbReference>
<accession>V5FSW2</accession>
<keyword evidence="5" id="KW-1185">Reference proteome</keyword>
<dbReference type="HOGENOM" id="CLU_001570_14_2_1"/>
<dbReference type="Gene3D" id="1.10.630.10">
    <property type="entry name" value="Cytochrome P450"/>
    <property type="match status" value="1"/>
</dbReference>
<dbReference type="Gene3D" id="3.40.50.1240">
    <property type="entry name" value="Phosphoglycerate mutase-like"/>
    <property type="match status" value="1"/>
</dbReference>
<evidence type="ECO:0000256" key="1">
    <source>
        <dbReference type="ARBA" id="ARBA00010617"/>
    </source>
</evidence>
<evidence type="ECO:0000256" key="3">
    <source>
        <dbReference type="PIRSR" id="PIRSR613078-2"/>
    </source>
</evidence>
<dbReference type="OrthoDB" id="1470350at2759"/>
<dbReference type="eggNOG" id="KOG0235">
    <property type="taxonomic scope" value="Eukaryota"/>
</dbReference>
<comment type="similarity">
    <text evidence="1">Belongs to the cytochrome P450 family.</text>
</comment>
<dbReference type="CDD" id="cd11059">
    <property type="entry name" value="CYP_fungal"/>
    <property type="match status" value="1"/>
</dbReference>
<dbReference type="AlphaFoldDB" id="V5FSW2"/>
<evidence type="ECO:0000256" key="2">
    <source>
        <dbReference type="PIRSR" id="PIRSR613078-1"/>
    </source>
</evidence>
<sequence length="753" mass="84838">MAVSPVSAVAALGLLIVGLYRYIVYPVFLSPLAKIPNAHPTAPISSAWMLWRRFKSQNNRTIQALHEKLGPIVRLAPSEVSINTVDGGIRTVYAGGFEKHDWYPNVFGSYGTVSMFTTTGSKPHSARKRMLSNIYSKSYLQSSPQLKVISRTMIYDRLLPIIQEAVSSKDPIDFHKLNQALTMDFVSAYLFGLRNGTNFLQDVPRRKYMLHIYQCRKPFEFYHQEVPNLVSWTRRLGIPLIPKWCDEANEVMDAWGLEMCAKADEHLEATDPETEPTVYKQLKNSMAKQLPSKEADRVAYKAASGKQQLDIACEMLDHLTAGHETSAVGLTYLFWELSKHPDLQRELREELLALSPTITYPTQSSTTPELPSPKSIEALPLLNAIVTETLRLHAPIPGIQPRVTPYPTCSLVGYDNIPPNTRVSAQAYSLHRNPDIFPDPETWQPKRWLKPADSPELEEMKRWFWAFGSGEIKLTVAAIYTNYTTRIIDDEDIEAIDAYTVKPKGEKLILQVEHPANMPDKDAGTPRVYLARHGETEWTKNGRYTGVTELELTPHGVTQVQNSGRVLVGPGKLIDPARLAHVFVSPRKRAVDTFDLLFEGVGKQDLVDSGRVTTTEKLAEWGYGLYEGLVTKEIRALRKEHGLDQDREWNIWRDGCEEGESPHEVTARLDSLIEEIHAFQAGNMHGEKPADVLLVAHGHLLRAFTKRWLKYPMEFPLSLMMEPGAIGILSYEHHSIDEPALMVGMAFPSQSAP</sequence>
<evidence type="ECO:0000313" key="4">
    <source>
        <dbReference type="EMBL" id="GAD92776.1"/>
    </source>
</evidence>
<dbReference type="FunFam" id="1.10.630.10:FF:000115">
    <property type="entry name" value="Cytochrome P450 monooxygenase, putative"/>
    <property type="match status" value="1"/>
</dbReference>
<organism evidence="4 5">
    <name type="scientific">Byssochlamys spectabilis (strain No. 5 / NBRC 109023)</name>
    <name type="common">Paecilomyces variotii</name>
    <dbReference type="NCBI Taxonomy" id="1356009"/>
    <lineage>
        <taxon>Eukaryota</taxon>
        <taxon>Fungi</taxon>
        <taxon>Dikarya</taxon>
        <taxon>Ascomycota</taxon>
        <taxon>Pezizomycotina</taxon>
        <taxon>Eurotiomycetes</taxon>
        <taxon>Eurotiomycetidae</taxon>
        <taxon>Eurotiales</taxon>
        <taxon>Thermoascaceae</taxon>
        <taxon>Paecilomyces</taxon>
    </lineage>
</organism>
<comment type="caution">
    <text evidence="4">The sequence shown here is derived from an EMBL/GenBank/DDBJ whole genome shotgun (WGS) entry which is preliminary data.</text>
</comment>
<dbReference type="SUPFAM" id="SSF48264">
    <property type="entry name" value="Cytochrome P450"/>
    <property type="match status" value="1"/>
</dbReference>
<protein>
    <submittedName>
        <fullName evidence="4">Cytochrome P450</fullName>
    </submittedName>
</protein>
<feature type="binding site" evidence="3">
    <location>
        <position position="589"/>
    </location>
    <ligand>
        <name>substrate</name>
    </ligand>
</feature>
<dbReference type="SUPFAM" id="SSF53254">
    <property type="entry name" value="Phosphoglycerate mutase-like"/>
    <property type="match status" value="1"/>
</dbReference>
<dbReference type="Pfam" id="PF00300">
    <property type="entry name" value="His_Phos_1"/>
    <property type="match status" value="1"/>
</dbReference>
<dbReference type="Pfam" id="PF00067">
    <property type="entry name" value="p450"/>
    <property type="match status" value="1"/>
</dbReference>